<dbReference type="EMBL" id="MN032614">
    <property type="protein sequence ID" value="QDJ96869.1"/>
    <property type="molecule type" value="Genomic_DNA"/>
</dbReference>
<evidence type="ECO:0000259" key="2">
    <source>
        <dbReference type="Pfam" id="PF24215"/>
    </source>
</evidence>
<evidence type="ECO:0000313" key="3">
    <source>
        <dbReference type="EMBL" id="QDJ96869.1"/>
    </source>
</evidence>
<organism evidence="3 4">
    <name type="scientific">Aeromonas phage PS1</name>
    <dbReference type="NCBI Taxonomy" id="2591406"/>
    <lineage>
        <taxon>Viruses</taxon>
        <taxon>Duplodnaviria</taxon>
        <taxon>Heunggongvirae</taxon>
        <taxon>Uroviricota</taxon>
        <taxon>Caudoviricetes</taxon>
        <taxon>Chimalliviridae</taxon>
        <taxon>Ferozepurvirus</taxon>
        <taxon>Ferozepurvirus PS1</taxon>
    </lineage>
</organism>
<gene>
    <name evidence="3" type="ORF">PS1_0110</name>
</gene>
<evidence type="ECO:0000313" key="4">
    <source>
        <dbReference type="Proteomes" id="UP000317703"/>
    </source>
</evidence>
<keyword evidence="4" id="KW-1185">Reference proteome</keyword>
<feature type="domain" description="Putative phage head-tail joining protein C-terminal" evidence="2">
    <location>
        <begin position="200"/>
        <end position="423"/>
    </location>
</feature>
<dbReference type="Pfam" id="PF24214">
    <property type="entry name" value="Phage_H_T_join_2"/>
    <property type="match status" value="1"/>
</dbReference>
<evidence type="ECO:0008006" key="5">
    <source>
        <dbReference type="Google" id="ProtNLM"/>
    </source>
</evidence>
<dbReference type="InterPro" id="IPR057114">
    <property type="entry name" value="Phage_H_T_join_C"/>
</dbReference>
<feature type="domain" description="Putative phage head-tail joining protein N-terminal" evidence="1">
    <location>
        <begin position="23"/>
        <end position="193"/>
    </location>
</feature>
<dbReference type="InterPro" id="IPR057113">
    <property type="entry name" value="Phage_H_T_join_N"/>
</dbReference>
<dbReference type="Proteomes" id="UP000317703">
    <property type="component" value="Segment"/>
</dbReference>
<sequence length="431" mass="49500">MAQTVIGQVAEPVQEERAMDKVYRHSIVESHYTPHTSLLSFVSGSPTLVEWYRGSYGTDEEQHAFTPDSIETYSSYKRIKNLIVKLDDGNGSFNFDQNNAQSELTHTGYVIFDLTPNKGDLFIRDIGDGRAGLFKLTEQPEIRSIAADKCYYFEAKLLGVVTEEIENNLNSKVIEELYYSKDIAVAGGNAVLTKDDTQLNKKLYDFQLAIMDEILGNHFFSDENTIVIPNEKNDYLYDPYLAKFLSYTFPVKLLGSRNKIELLNVNYWVDSGKMQEPLTIWDMFYRNAFEHPKRFKQDYFVHNRNEMMNTRGYGNVYFSKMDRVIVVHKPSAMGQAYDFKGGLLPQGVYTPHPSSEGVDYPYYFSKEFYDGAGTEAEQFIWKMFRDKTIGKKELVDVLEKFWDLEPVDKLYMSGIYVGACKTALVTSSAYV</sequence>
<name>A0A514TV15_9CAUD</name>
<dbReference type="Pfam" id="PF24215">
    <property type="entry name" value="H_T_assoc"/>
    <property type="match status" value="1"/>
</dbReference>
<protein>
    <recommendedName>
        <fullName evidence="5">Virion structural protein</fullName>
    </recommendedName>
</protein>
<accession>A0A514TV15</accession>
<evidence type="ECO:0000259" key="1">
    <source>
        <dbReference type="Pfam" id="PF24214"/>
    </source>
</evidence>
<reference evidence="3" key="1">
    <citation type="submission" date="2019-06" db="EMBL/GenBank/DDBJ databases">
        <title>Complete genome sequence of Aeromonas hydrophila bacteriophage PS1.</title>
        <authorList>
            <person name="Rai S."/>
            <person name="Tyagi A."/>
            <person name="Kumar N."/>
            <person name="Singh N."/>
        </authorList>
    </citation>
    <scope>NUCLEOTIDE SEQUENCE [LARGE SCALE GENOMIC DNA]</scope>
</reference>
<proteinExistence type="predicted"/>